<evidence type="ECO:0000256" key="2">
    <source>
        <dbReference type="ARBA" id="ARBA00022475"/>
    </source>
</evidence>
<dbReference type="Proteomes" id="UP000232806">
    <property type="component" value="Chromosome"/>
</dbReference>
<evidence type="ECO:0000256" key="4">
    <source>
        <dbReference type="ARBA" id="ARBA00022989"/>
    </source>
</evidence>
<feature type="transmembrane region" description="Helical" evidence="6">
    <location>
        <begin position="175"/>
        <end position="198"/>
    </location>
</feature>
<evidence type="ECO:0000313" key="7">
    <source>
        <dbReference type="EMBL" id="AUB56007.1"/>
    </source>
</evidence>
<dbReference type="RefSeq" id="WP_100905983.1">
    <property type="nucleotide sequence ID" value="NZ_CP017766.1"/>
</dbReference>
<dbReference type="PANTHER" id="PTHR30250">
    <property type="entry name" value="PST FAMILY PREDICTED COLANIC ACID TRANSPORTER"/>
    <property type="match status" value="1"/>
</dbReference>
<name>A0A2H4VD43_9EURY</name>
<dbReference type="AlphaFoldDB" id="A0A2H4VD43"/>
<dbReference type="InterPro" id="IPR002797">
    <property type="entry name" value="Polysacc_synth"/>
</dbReference>
<feature type="transmembrane region" description="Helical" evidence="6">
    <location>
        <begin position="12"/>
        <end position="31"/>
    </location>
</feature>
<feature type="transmembrane region" description="Helical" evidence="6">
    <location>
        <begin position="361"/>
        <end position="380"/>
    </location>
</feature>
<feature type="transmembrane region" description="Helical" evidence="6">
    <location>
        <begin position="420"/>
        <end position="436"/>
    </location>
</feature>
<evidence type="ECO:0000256" key="6">
    <source>
        <dbReference type="SAM" id="Phobius"/>
    </source>
</evidence>
<feature type="transmembrane region" description="Helical" evidence="6">
    <location>
        <begin position="117"/>
        <end position="137"/>
    </location>
</feature>
<feature type="transmembrane region" description="Helical" evidence="6">
    <location>
        <begin position="233"/>
        <end position="250"/>
    </location>
</feature>
<dbReference type="EMBL" id="CP017766">
    <property type="protein sequence ID" value="AUB56007.1"/>
    <property type="molecule type" value="Genomic_DNA"/>
</dbReference>
<comment type="subcellular location">
    <subcellularLocation>
        <location evidence="1">Cell membrane</location>
        <topology evidence="1">Multi-pass membrane protein</topology>
    </subcellularLocation>
</comment>
<reference evidence="7 8" key="1">
    <citation type="submission" date="2016-10" db="EMBL/GenBank/DDBJ databases">
        <title>Comparative genomics between deep and shallow subseafloor isolates.</title>
        <authorList>
            <person name="Ishii S."/>
            <person name="Miller J.R."/>
            <person name="Sutton G."/>
            <person name="Suzuki S."/>
            <person name="Methe B."/>
            <person name="Inagaki F."/>
            <person name="Imachi H."/>
        </authorList>
    </citation>
    <scope>NUCLEOTIDE SEQUENCE [LARGE SCALE GENOMIC DNA]</scope>
    <source>
        <strain evidence="7 8">MO-MB1</strain>
    </source>
</reference>
<evidence type="ECO:0000256" key="3">
    <source>
        <dbReference type="ARBA" id="ARBA00022692"/>
    </source>
</evidence>
<gene>
    <name evidence="7" type="ORF">BK007_08345</name>
</gene>
<dbReference type="GO" id="GO:0005886">
    <property type="term" value="C:plasma membrane"/>
    <property type="evidence" value="ECO:0007669"/>
    <property type="project" value="UniProtKB-SubCell"/>
</dbReference>
<feature type="transmembrane region" description="Helical" evidence="6">
    <location>
        <begin position="297"/>
        <end position="321"/>
    </location>
</feature>
<dbReference type="GeneID" id="35121601"/>
<dbReference type="Pfam" id="PF01943">
    <property type="entry name" value="Polysacc_synt"/>
    <property type="match status" value="1"/>
</dbReference>
<feature type="transmembrane region" description="Helical" evidence="6">
    <location>
        <begin position="386"/>
        <end position="408"/>
    </location>
</feature>
<keyword evidence="5 6" id="KW-0472">Membrane</keyword>
<protein>
    <submittedName>
        <fullName evidence="7">Polysaccharide biosynthesis protein</fullName>
    </submittedName>
</protein>
<organism evidence="7 8">
    <name type="scientific">Methanobacterium subterraneum</name>
    <dbReference type="NCBI Taxonomy" id="59277"/>
    <lineage>
        <taxon>Archaea</taxon>
        <taxon>Methanobacteriati</taxon>
        <taxon>Methanobacteriota</taxon>
        <taxon>Methanomada group</taxon>
        <taxon>Methanobacteria</taxon>
        <taxon>Methanobacteriales</taxon>
        <taxon>Methanobacteriaceae</taxon>
        <taxon>Methanobacterium</taxon>
    </lineage>
</organism>
<keyword evidence="3 6" id="KW-0812">Transmembrane</keyword>
<evidence type="ECO:0000256" key="1">
    <source>
        <dbReference type="ARBA" id="ARBA00004651"/>
    </source>
</evidence>
<feature type="transmembrane region" description="Helical" evidence="6">
    <location>
        <begin position="43"/>
        <end position="62"/>
    </location>
</feature>
<dbReference type="PANTHER" id="PTHR30250:SF11">
    <property type="entry name" value="O-ANTIGEN TRANSPORTER-RELATED"/>
    <property type="match status" value="1"/>
</dbReference>
<evidence type="ECO:0000313" key="8">
    <source>
        <dbReference type="Proteomes" id="UP000232806"/>
    </source>
</evidence>
<keyword evidence="4 6" id="KW-1133">Transmembrane helix</keyword>
<sequence>MDEYKLFVHRIGLIGITNILIALSSLILLPILTKNFSLCEYGFWVQINTTIALIPSVATLGLPYTMVRFLSVENDKKKIQEGFYSIFLVVLVSTVIITIILLIFSKNIALTLFDGEINLAVLLSLLVFFACFNTLFINFFRTFQQMKRYSIFLLTQTYLGLFIVSFLAINGFGIFISSLGLLVANLTIFLIMISFIVSDIKFKIPKLKNIKEYLSFGLPTVPGNLSYWTVESIDRYLIGIMLGVTFVAYYSPGYTLGNVILMILAPFSFLLPSILPGYYEENNMEKVSIFLKYSLKYFLLIAIPTAFCLSLLSKPILIWLTTPEIALNGYLITPFIAFSAILFGVYGIISNIIVLNKKTKIIGIVWIIAAILNFVLNMVFIPYLGIIGSAAVTSFSYFFAFVITLFYSFKFFKFEFDYKFITKSILASILFLPVIFSINPRGILSICLVILICMFIYITAIIFLNGINKEELKFFKELLLN</sequence>
<keyword evidence="2" id="KW-1003">Cell membrane</keyword>
<dbReference type="InterPro" id="IPR050833">
    <property type="entry name" value="Poly_Biosynth_Transport"/>
</dbReference>
<feature type="transmembrane region" description="Helical" evidence="6">
    <location>
        <begin position="256"/>
        <end position="276"/>
    </location>
</feature>
<feature type="transmembrane region" description="Helical" evidence="6">
    <location>
        <begin position="327"/>
        <end position="349"/>
    </location>
</feature>
<accession>A0A2H4VD43</accession>
<dbReference type="OrthoDB" id="112053at2157"/>
<feature type="transmembrane region" description="Helical" evidence="6">
    <location>
        <begin position="83"/>
        <end position="105"/>
    </location>
</feature>
<evidence type="ECO:0000256" key="5">
    <source>
        <dbReference type="ARBA" id="ARBA00023136"/>
    </source>
</evidence>
<proteinExistence type="predicted"/>
<feature type="transmembrane region" description="Helical" evidence="6">
    <location>
        <begin position="442"/>
        <end position="464"/>
    </location>
</feature>
<feature type="transmembrane region" description="Helical" evidence="6">
    <location>
        <begin position="149"/>
        <end position="169"/>
    </location>
</feature>